<protein>
    <submittedName>
        <fullName evidence="1">Type I secretion system protein</fullName>
    </submittedName>
</protein>
<sequence>MSEFLAAIVGGIFTLAGTFIALWFQFRKDDKDKRKDYHNDQVSSLDVTAYKAAKVRNNYLNFETSNFSKENTMEIYQDIETDFKSLDTHVQNLISLMSHHSDQSNTIIQKLLGSYEPVENQYNKLKVAYKIYHHQYNTPDFDKNGITFSKRKLDIEIDQFIDKLEAFAKTEYANHQLYKPTLNPTVDKSDAIYKNKKY</sequence>
<dbReference type="Proteomes" id="UP000622362">
    <property type="component" value="Unassembled WGS sequence"/>
</dbReference>
<comment type="caution">
    <text evidence="1">The sequence shown here is derived from an EMBL/GenBank/DDBJ whole genome shotgun (WGS) entry which is preliminary data.</text>
</comment>
<proteinExistence type="predicted"/>
<evidence type="ECO:0000313" key="2">
    <source>
        <dbReference type="Proteomes" id="UP000622362"/>
    </source>
</evidence>
<name>A0A8G7QQJ5_STAEP</name>
<gene>
    <name evidence="1" type="ORF">I3V53_04685</name>
</gene>
<evidence type="ECO:0000313" key="1">
    <source>
        <dbReference type="EMBL" id="MBF9303383.1"/>
    </source>
</evidence>
<dbReference type="AlphaFoldDB" id="A0A8G7QQJ5"/>
<reference evidence="1" key="1">
    <citation type="submission" date="2020-11" db="EMBL/GenBank/DDBJ databases">
        <title>Molecular epidemiology and genomic profiles of multidrug-resistant bacteria collected from clinical sources in South Africa.</title>
        <authorList>
            <person name="Asante J."/>
            <person name="Amoako D.G."/>
        </authorList>
    </citation>
    <scope>NUCLEOTIDE SEQUENCE</scope>
    <source>
        <strain evidence="1">C68</strain>
    </source>
</reference>
<accession>A0A8G7QQJ5</accession>
<dbReference type="RefSeq" id="WP_002473413.1">
    <property type="nucleotide sequence ID" value="NZ_AP038759.1"/>
</dbReference>
<organism evidence="1 2">
    <name type="scientific">Staphylococcus epidermidis</name>
    <dbReference type="NCBI Taxonomy" id="1282"/>
    <lineage>
        <taxon>Bacteria</taxon>
        <taxon>Bacillati</taxon>
        <taxon>Bacillota</taxon>
        <taxon>Bacilli</taxon>
        <taxon>Bacillales</taxon>
        <taxon>Staphylococcaceae</taxon>
        <taxon>Staphylococcus</taxon>
    </lineage>
</organism>
<dbReference type="EMBL" id="JADPYN010000006">
    <property type="protein sequence ID" value="MBF9303383.1"/>
    <property type="molecule type" value="Genomic_DNA"/>
</dbReference>